<dbReference type="KEGG" id="ppru:FDP22_12650"/>
<evidence type="ECO:0000313" key="2">
    <source>
        <dbReference type="EMBL" id="QDL92557.1"/>
    </source>
</evidence>
<protein>
    <submittedName>
        <fullName evidence="2">Uncharacterized protein</fullName>
    </submittedName>
</protein>
<keyword evidence="1" id="KW-0472">Membrane</keyword>
<dbReference type="Proteomes" id="UP000305888">
    <property type="component" value="Chromosome"/>
</dbReference>
<evidence type="ECO:0000313" key="3">
    <source>
        <dbReference type="Proteomes" id="UP000305888"/>
    </source>
</evidence>
<sequence length="241" mass="26031">MVLKKPAWAEGVEWLGSFIRNLVAAFMALAAVLVPLGMYFESKARDWTATVAVSAVAGELRGYSQQIELYSRSLEESRASAQASRAILKSSIDDLATALTAQNLKIASLEASEALSSDPVASVSEASVTDTRIGDRAVFDLTFRKYRACDQPQLSVSFTNGGGRTHMFRSVSIVNQDTGIALSAPTIPDRDQSIRFSATIPGDEGVEVGRGRATISVNWLDCPRAPDLRIGPMFFNIQPRA</sequence>
<name>A0A5B8FHT1_9RHOB</name>
<dbReference type="RefSeq" id="WP_138574127.1">
    <property type="nucleotide sequence ID" value="NZ_CP040818.1"/>
</dbReference>
<proteinExistence type="predicted"/>
<gene>
    <name evidence="2" type="ORF">FDP22_12650</name>
</gene>
<feature type="transmembrane region" description="Helical" evidence="1">
    <location>
        <begin position="18"/>
        <end position="40"/>
    </location>
</feature>
<keyword evidence="3" id="KW-1185">Reference proteome</keyword>
<dbReference type="AlphaFoldDB" id="A0A5B8FHT1"/>
<keyword evidence="1" id="KW-1133">Transmembrane helix</keyword>
<evidence type="ECO:0000256" key="1">
    <source>
        <dbReference type="SAM" id="Phobius"/>
    </source>
</evidence>
<dbReference type="EMBL" id="CP040818">
    <property type="protein sequence ID" value="QDL92557.1"/>
    <property type="molecule type" value="Genomic_DNA"/>
</dbReference>
<accession>A0A5B8FHT1</accession>
<organism evidence="2 3">
    <name type="scientific">Paroceanicella profunda</name>
    <dbReference type="NCBI Taxonomy" id="2579971"/>
    <lineage>
        <taxon>Bacteria</taxon>
        <taxon>Pseudomonadati</taxon>
        <taxon>Pseudomonadota</taxon>
        <taxon>Alphaproteobacteria</taxon>
        <taxon>Rhodobacterales</taxon>
        <taxon>Paracoccaceae</taxon>
        <taxon>Paroceanicella</taxon>
    </lineage>
</organism>
<reference evidence="2 3" key="1">
    <citation type="submission" date="2019-06" db="EMBL/GenBank/DDBJ databases">
        <title>Genome sequence of Rhodobacteraceae bacterium D4M1.</title>
        <authorList>
            <person name="Cao J."/>
        </authorList>
    </citation>
    <scope>NUCLEOTIDE SEQUENCE [LARGE SCALE GENOMIC DNA]</scope>
    <source>
        <strain evidence="2 3">D4M1</strain>
    </source>
</reference>
<keyword evidence="1" id="KW-0812">Transmembrane</keyword>